<dbReference type="EMBL" id="VORY01000018">
    <property type="protein sequence ID" value="TXD92666.1"/>
    <property type="molecule type" value="Genomic_DNA"/>
</dbReference>
<dbReference type="Proteomes" id="UP000321367">
    <property type="component" value="Unassembled WGS sequence"/>
</dbReference>
<keyword evidence="2" id="KW-1185">Reference proteome</keyword>
<protein>
    <submittedName>
        <fullName evidence="1">Uncharacterized protein</fullName>
    </submittedName>
</protein>
<sequence>MFKVTQSQLISEKDTICIKNGKISCSLNIYSGKQGDYIINYCPSLNISGYGKTEEEAEDFIKVEMEVFCEDLHSMNTKNKEDFLSSLGFERDVFAAKNYSRSFVDENGKLQDFEEGTLQHKMLESA</sequence>
<dbReference type="OrthoDB" id="769863at2"/>
<organism evidence="1 2">
    <name type="scientific">Gillisia hiemivivida</name>
    <dbReference type="NCBI Taxonomy" id="291190"/>
    <lineage>
        <taxon>Bacteria</taxon>
        <taxon>Pseudomonadati</taxon>
        <taxon>Bacteroidota</taxon>
        <taxon>Flavobacteriia</taxon>
        <taxon>Flavobacteriales</taxon>
        <taxon>Flavobacteriaceae</taxon>
        <taxon>Gillisia</taxon>
    </lineage>
</organism>
<name>A0A5C6ZSC3_9FLAO</name>
<proteinExistence type="predicted"/>
<evidence type="ECO:0000313" key="2">
    <source>
        <dbReference type="Proteomes" id="UP000321367"/>
    </source>
</evidence>
<dbReference type="AlphaFoldDB" id="A0A5C6ZSC3"/>
<comment type="caution">
    <text evidence="1">The sequence shown here is derived from an EMBL/GenBank/DDBJ whole genome shotgun (WGS) entry which is preliminary data.</text>
</comment>
<gene>
    <name evidence="1" type="ORF">ES724_12875</name>
</gene>
<dbReference type="RefSeq" id="WP_146933538.1">
    <property type="nucleotide sequence ID" value="NZ_CBCSHZ010000021.1"/>
</dbReference>
<evidence type="ECO:0000313" key="1">
    <source>
        <dbReference type="EMBL" id="TXD92666.1"/>
    </source>
</evidence>
<reference evidence="1 2" key="1">
    <citation type="submission" date="2019-08" db="EMBL/GenBank/DDBJ databases">
        <title>Genome sequence of Gillisia hiemivivida IC154 (type strain).</title>
        <authorList>
            <person name="Bowman J.P."/>
        </authorList>
    </citation>
    <scope>NUCLEOTIDE SEQUENCE [LARGE SCALE GENOMIC DNA]</scope>
    <source>
        <strain evidence="1 2">IC154</strain>
    </source>
</reference>
<accession>A0A5C6ZSC3</accession>